<proteinExistence type="predicted"/>
<dbReference type="InterPro" id="IPR021858">
    <property type="entry name" value="Fun_TF"/>
</dbReference>
<dbReference type="GO" id="GO:0003677">
    <property type="term" value="F:DNA binding"/>
    <property type="evidence" value="ECO:0007669"/>
    <property type="project" value="UniProtKB-KW"/>
</dbReference>
<gene>
    <name evidence="7" type="ORF">LSUB1_G006345</name>
</gene>
<evidence type="ECO:0000256" key="1">
    <source>
        <dbReference type="ARBA" id="ARBA00022723"/>
    </source>
</evidence>
<dbReference type="EMBL" id="QGMJ01000538">
    <property type="protein sequence ID" value="TVY35300.1"/>
    <property type="molecule type" value="Genomic_DNA"/>
</dbReference>
<protein>
    <submittedName>
        <fullName evidence="7">Uncharacterized protein</fullName>
    </submittedName>
</protein>
<evidence type="ECO:0000313" key="8">
    <source>
        <dbReference type="Proteomes" id="UP000462212"/>
    </source>
</evidence>
<keyword evidence="1" id="KW-0479">Metal-binding</keyword>
<keyword evidence="3" id="KW-0805">Transcription regulation</keyword>
<keyword evidence="8" id="KW-1185">Reference proteome</keyword>
<reference evidence="7 8" key="1">
    <citation type="submission" date="2018-05" db="EMBL/GenBank/DDBJ databases">
        <title>Genome sequencing and assembly of the regulated plant pathogen Lachnellula willkommii and related sister species for the development of diagnostic species identification markers.</title>
        <authorList>
            <person name="Giroux E."/>
            <person name="Bilodeau G."/>
        </authorList>
    </citation>
    <scope>NUCLEOTIDE SEQUENCE [LARGE SCALE GENOMIC DNA]</scope>
    <source>
        <strain evidence="7 8">CBS 197.66</strain>
    </source>
</reference>
<dbReference type="PANTHER" id="PTHR36206:SF4">
    <property type="entry name" value="HYPOTHETICAL CONSERVED PROTEIN (EUROFUNG)-RELATED"/>
    <property type="match status" value="1"/>
</dbReference>
<evidence type="ECO:0000256" key="5">
    <source>
        <dbReference type="ARBA" id="ARBA00023163"/>
    </source>
</evidence>
<dbReference type="Proteomes" id="UP000462212">
    <property type="component" value="Unassembled WGS sequence"/>
</dbReference>
<keyword evidence="2" id="KW-0862">Zinc</keyword>
<evidence type="ECO:0000256" key="6">
    <source>
        <dbReference type="ARBA" id="ARBA00023242"/>
    </source>
</evidence>
<accession>A0A8H8RH26</accession>
<comment type="caution">
    <text evidence="7">The sequence shown here is derived from an EMBL/GenBank/DDBJ whole genome shotgun (WGS) entry which is preliminary data.</text>
</comment>
<keyword evidence="6" id="KW-0539">Nucleus</keyword>
<evidence type="ECO:0000256" key="4">
    <source>
        <dbReference type="ARBA" id="ARBA00023125"/>
    </source>
</evidence>
<evidence type="ECO:0000256" key="3">
    <source>
        <dbReference type="ARBA" id="ARBA00023015"/>
    </source>
</evidence>
<sequence length="447" mass="49987">MLPTPGLLGQVGPQELDHFDYFRIECTEEFSGFFDQNLWKQLILQAAHTELFILQAVLSIGALRRSQLAPHPPRAINPVVLEYSLRKYSIASKILGLRIKAGTVDWKIVVLGSLVLLAIEVLEGHESGALMHLKNGAAILKGILLTTADASSTMGVGGTTFPYIQHGIETEYLVAAFTRLSVQELPFFGVPSSGVPPAPTMASQKFHFTNVREARQSLNSIIAAVHAFVRRYGQPDVRISPLRALSGVISTEISYLQTILRSWIQTFNSFYSLLEKVDAETSLAANVLIVQYYVSWVKTSCFLDEMIYDQYLPWFEEILEQSKAIILAEGDPWSKSRGPCFTLDIATAQPLYLVARKCRDPQLRRRAVELMKKVGTGICTGRTIAKVAEWITRTEEDSTGMFVVAGHRLHDVYFDFHQETRIATVLATRRDIDGTLQHITETLNLPF</sequence>
<dbReference type="Pfam" id="PF11951">
    <property type="entry name" value="Fungal_trans_2"/>
    <property type="match status" value="1"/>
</dbReference>
<name>A0A8H8RH26_9HELO</name>
<dbReference type="AlphaFoldDB" id="A0A8H8RH26"/>
<evidence type="ECO:0000256" key="2">
    <source>
        <dbReference type="ARBA" id="ARBA00022833"/>
    </source>
</evidence>
<evidence type="ECO:0000313" key="7">
    <source>
        <dbReference type="EMBL" id="TVY35300.1"/>
    </source>
</evidence>
<dbReference type="OrthoDB" id="416217at2759"/>
<keyword evidence="4" id="KW-0238">DNA-binding</keyword>
<keyword evidence="5" id="KW-0804">Transcription</keyword>
<dbReference type="PANTHER" id="PTHR36206">
    <property type="entry name" value="ASPERCRYPTIN BIOSYNTHESIS CLUSTER-SPECIFIC TRANSCRIPTION REGULATOR ATNN-RELATED"/>
    <property type="match status" value="1"/>
</dbReference>
<dbReference type="InterPro" id="IPR052360">
    <property type="entry name" value="Transcr_Regulatory_Proteins"/>
</dbReference>
<dbReference type="GO" id="GO:0046872">
    <property type="term" value="F:metal ion binding"/>
    <property type="evidence" value="ECO:0007669"/>
    <property type="project" value="UniProtKB-KW"/>
</dbReference>
<organism evidence="7 8">
    <name type="scientific">Lachnellula subtilissima</name>
    <dbReference type="NCBI Taxonomy" id="602034"/>
    <lineage>
        <taxon>Eukaryota</taxon>
        <taxon>Fungi</taxon>
        <taxon>Dikarya</taxon>
        <taxon>Ascomycota</taxon>
        <taxon>Pezizomycotina</taxon>
        <taxon>Leotiomycetes</taxon>
        <taxon>Helotiales</taxon>
        <taxon>Lachnaceae</taxon>
        <taxon>Lachnellula</taxon>
    </lineage>
</organism>